<dbReference type="InterPro" id="IPR012657">
    <property type="entry name" value="23S_rRNA-intervening_sequence"/>
</dbReference>
<dbReference type="NCBIfam" id="TIGR02436">
    <property type="entry name" value="four helix bundle protein"/>
    <property type="match status" value="1"/>
</dbReference>
<reference evidence="2" key="1">
    <citation type="journal article" date="2020" name="mSystems">
        <title>Genome- and Community-Level Interaction Insights into Carbon Utilization and Element Cycling Functions of Hydrothermarchaeota in Hydrothermal Sediment.</title>
        <authorList>
            <person name="Zhou Z."/>
            <person name="Liu Y."/>
            <person name="Xu W."/>
            <person name="Pan J."/>
            <person name="Luo Z.H."/>
            <person name="Li M."/>
        </authorList>
    </citation>
    <scope>NUCLEOTIDE SEQUENCE [LARGE SCALE GENOMIC DNA]</scope>
    <source>
        <strain evidence="2">SpSt-774</strain>
    </source>
</reference>
<dbReference type="Gene3D" id="1.20.1440.60">
    <property type="entry name" value="23S rRNA-intervening sequence"/>
    <property type="match status" value="1"/>
</dbReference>
<sequence>MIRVRKSSLKDKHHYYEMALTSNDEAENHLIEAKNNNYIDNKIYKHYLNRIIKVRILLSRLKKSIRSLQKSERNTQNRSC</sequence>
<accession>A0A7C4XAL3</accession>
<name>A0A7C4XAL3_UNCW3</name>
<dbReference type="AlphaFoldDB" id="A0A7C4XAL3"/>
<proteinExistence type="predicted"/>
<dbReference type="InterPro" id="IPR036583">
    <property type="entry name" value="23S_rRNA_IVS_sf"/>
</dbReference>
<evidence type="ECO:0000313" key="2">
    <source>
        <dbReference type="EMBL" id="HGV98153.1"/>
    </source>
</evidence>
<keyword evidence="1" id="KW-0175">Coiled coil</keyword>
<feature type="coiled-coil region" evidence="1">
    <location>
        <begin position="16"/>
        <end position="78"/>
    </location>
</feature>
<evidence type="ECO:0000256" key="1">
    <source>
        <dbReference type="SAM" id="Coils"/>
    </source>
</evidence>
<protein>
    <submittedName>
        <fullName evidence="2">Four helix bundle protein</fullName>
    </submittedName>
</protein>
<dbReference type="SUPFAM" id="SSF158446">
    <property type="entry name" value="IVS-encoded protein-like"/>
    <property type="match status" value="1"/>
</dbReference>
<dbReference type="EMBL" id="DTGZ01000140">
    <property type="protein sequence ID" value="HGV98153.1"/>
    <property type="molecule type" value="Genomic_DNA"/>
</dbReference>
<comment type="caution">
    <text evidence="2">The sequence shown here is derived from an EMBL/GenBank/DDBJ whole genome shotgun (WGS) entry which is preliminary data.</text>
</comment>
<organism evidence="2">
    <name type="scientific">candidate division WOR-3 bacterium</name>
    <dbReference type="NCBI Taxonomy" id="2052148"/>
    <lineage>
        <taxon>Bacteria</taxon>
        <taxon>Bacteria division WOR-3</taxon>
    </lineage>
</organism>
<gene>
    <name evidence="2" type="ORF">ENV60_07650</name>
</gene>